<dbReference type="Gene3D" id="1.10.720.160">
    <property type="match status" value="1"/>
</dbReference>
<gene>
    <name evidence="1" type="ORF">OM074_20790</name>
</gene>
<dbReference type="RefSeq" id="WP_301202624.1">
    <property type="nucleotide sequence ID" value="NZ_JAPDPI010000090.1"/>
</dbReference>
<dbReference type="EMBL" id="JAPDPI010000090">
    <property type="protein sequence ID" value="MCW3808073.1"/>
    <property type="molecule type" value="Genomic_DNA"/>
</dbReference>
<organism evidence="1 2">
    <name type="scientific">Plebeiibacterium marinum</name>
    <dbReference type="NCBI Taxonomy" id="2992111"/>
    <lineage>
        <taxon>Bacteria</taxon>
        <taxon>Pseudomonadati</taxon>
        <taxon>Bacteroidota</taxon>
        <taxon>Bacteroidia</taxon>
        <taxon>Marinilabiliales</taxon>
        <taxon>Marinilabiliaceae</taxon>
        <taxon>Plebeiibacterium</taxon>
    </lineage>
</organism>
<proteinExistence type="predicted"/>
<dbReference type="InterPro" id="IPR052519">
    <property type="entry name" value="Euk-type_GlcNAc_Kinase"/>
</dbReference>
<dbReference type="InterPro" id="IPR043129">
    <property type="entry name" value="ATPase_NBD"/>
</dbReference>
<dbReference type="CDD" id="cd24079">
    <property type="entry name" value="ASKHA_NBD_PG1100-like"/>
    <property type="match status" value="1"/>
</dbReference>
<accession>A0AAE3SLX8</accession>
<dbReference type="AlphaFoldDB" id="A0AAE3SLX8"/>
<evidence type="ECO:0000313" key="1">
    <source>
        <dbReference type="EMBL" id="MCW3808073.1"/>
    </source>
</evidence>
<evidence type="ECO:0000313" key="2">
    <source>
        <dbReference type="Proteomes" id="UP001207408"/>
    </source>
</evidence>
<comment type="caution">
    <text evidence="1">The sequence shown here is derived from an EMBL/GenBank/DDBJ whole genome shotgun (WGS) entry which is preliminary data.</text>
</comment>
<dbReference type="Proteomes" id="UP001207408">
    <property type="component" value="Unassembled WGS sequence"/>
</dbReference>
<keyword evidence="2" id="KW-1185">Reference proteome</keyword>
<reference evidence="1" key="1">
    <citation type="submission" date="2022-10" db="EMBL/GenBank/DDBJ databases">
        <authorList>
            <person name="Yu W.X."/>
        </authorList>
    </citation>
    <scope>NUCLEOTIDE SEQUENCE</scope>
    <source>
        <strain evidence="1">D04</strain>
    </source>
</reference>
<dbReference type="Gene3D" id="3.30.420.40">
    <property type="match status" value="2"/>
</dbReference>
<protein>
    <submittedName>
        <fullName evidence="1">ATPase</fullName>
    </submittedName>
</protein>
<name>A0AAE3SLX8_9BACT</name>
<sequence length="283" mass="31938">MILIADSGSSKTEWRIISNKTDNEGTCITQGINPFYQDQKDISKSLEREYLINKNIKEIYFYGAGCTNDEKKNVVRNSLSNFFNTKKININTDLLGAARSLCGNKTGIACILGTGSNSCLYNGTEITQNTPPLGFIIGDEGSGAALGKKTIGNILKNQLPKNIIDLFFKEYQTTQSEILDNVYKRPFPNRYLAKFSCFLSKYIEFEELEAIVILSFKEFIEKNLLQYKDVEKMKIHFTGSIAYHFKPQLIKALNAFNLNPGQIQKSPVEGLAKFHSQPNQFHV</sequence>
<dbReference type="PANTHER" id="PTHR43190">
    <property type="entry name" value="N-ACETYL-D-GLUCOSAMINE KINASE"/>
    <property type="match status" value="1"/>
</dbReference>
<dbReference type="SUPFAM" id="SSF53067">
    <property type="entry name" value="Actin-like ATPase domain"/>
    <property type="match status" value="2"/>
</dbReference>
<dbReference type="PANTHER" id="PTHR43190:SF3">
    <property type="entry name" value="N-ACETYL-D-GLUCOSAMINE KINASE"/>
    <property type="match status" value="1"/>
</dbReference>